<sequence>MKRLLFYASLLTAGLSSSSCIDDFLTQYPYSTTSPETFFKTEDDFRQALSGCYSMINSSQMSYYYGLIYVLEGCSDEIVGNPASTGTLYDLLRGSYQTDNAEIRNFWILFFRGISRCNTLIEQLKGENDLTPERRTAYEAEARFLRGFFYLHLAQTFGGVPVYDAPAVGSTAARDNLERVYTQIIGDFKYAWDELEDAGVFKSGANRWTAAAYLGSVYNYLASCKRYDVGKELVGIQPLNDFGWVDEEAMSLAARDVLKEVVEKSPYELLDKNNYRKLYYEMSKEAQYKECLLMAEYAENTKHCMVSYYVLSPVGDAKTVGGSYQRMFPTMKLYRSYDNADVRRDCNITGAYNPNNRYGSDLSKIPSETVDGYRYYVPAESSGVASGTSTALWCTGKFRVSDPKERSSISANQCVMNYPLMRMAEVRLQYAEALYFTGDESGARKQFDPVRERVLAGDVSLKKLNEAYYRSDFVEELLEERGRELCYESKRKIDLIRFGRITETIEELPSEGGPNNVAVGIDLLKDNWRSYKIWLPVPQLEIDLNPNLEQNAVYAD</sequence>
<dbReference type="STRING" id="1033731.SAMN05444145_10613"/>
<keyword evidence="3 6" id="KW-0732">Signal</keyword>
<feature type="domain" description="RagB/SusD" evidence="7">
    <location>
        <begin position="329"/>
        <end position="554"/>
    </location>
</feature>
<comment type="similarity">
    <text evidence="2">Belongs to the SusD family.</text>
</comment>
<dbReference type="GO" id="GO:0009279">
    <property type="term" value="C:cell outer membrane"/>
    <property type="evidence" value="ECO:0007669"/>
    <property type="project" value="UniProtKB-SubCell"/>
</dbReference>
<dbReference type="RefSeq" id="WP_010266888.1">
    <property type="nucleotide sequence ID" value="NZ_CAEG01000021.1"/>
</dbReference>
<dbReference type="Pfam" id="PF14322">
    <property type="entry name" value="SusD-like_3"/>
    <property type="match status" value="1"/>
</dbReference>
<dbReference type="InterPro" id="IPR012944">
    <property type="entry name" value="SusD_RagB_dom"/>
</dbReference>
<keyword evidence="5" id="KW-0998">Cell outer membrane</keyword>
<comment type="subcellular location">
    <subcellularLocation>
        <location evidence="1">Cell outer membrane</location>
    </subcellularLocation>
</comment>
<evidence type="ECO:0000256" key="2">
    <source>
        <dbReference type="ARBA" id="ARBA00006275"/>
    </source>
</evidence>
<proteinExistence type="inferred from homology"/>
<dbReference type="InterPro" id="IPR011990">
    <property type="entry name" value="TPR-like_helical_dom_sf"/>
</dbReference>
<dbReference type="EMBL" id="FNRI01000006">
    <property type="protein sequence ID" value="SEA75512.1"/>
    <property type="molecule type" value="Genomic_DNA"/>
</dbReference>
<dbReference type="PROSITE" id="PS51257">
    <property type="entry name" value="PROKAR_LIPOPROTEIN"/>
    <property type="match status" value="1"/>
</dbReference>
<evidence type="ECO:0000256" key="6">
    <source>
        <dbReference type="SAM" id="SignalP"/>
    </source>
</evidence>
<protein>
    <submittedName>
        <fullName evidence="9">Starch-binding associating with outer membrane</fullName>
    </submittedName>
</protein>
<gene>
    <name evidence="9" type="ORF">SAMN05444145_10613</name>
</gene>
<evidence type="ECO:0000256" key="5">
    <source>
        <dbReference type="ARBA" id="ARBA00023237"/>
    </source>
</evidence>
<dbReference type="Proteomes" id="UP000183253">
    <property type="component" value="Unassembled WGS sequence"/>
</dbReference>
<accession>A0A1H4DTJ2</accession>
<keyword evidence="10" id="KW-1185">Reference proteome</keyword>
<organism evidence="9 10">
    <name type="scientific">Alistipes timonensis JC136</name>
    <dbReference type="NCBI Taxonomy" id="1033731"/>
    <lineage>
        <taxon>Bacteria</taxon>
        <taxon>Pseudomonadati</taxon>
        <taxon>Bacteroidota</taxon>
        <taxon>Bacteroidia</taxon>
        <taxon>Bacteroidales</taxon>
        <taxon>Rikenellaceae</taxon>
        <taxon>Alistipes</taxon>
    </lineage>
</organism>
<dbReference type="OrthoDB" id="727588at2"/>
<dbReference type="InterPro" id="IPR033985">
    <property type="entry name" value="SusD-like_N"/>
</dbReference>
<evidence type="ECO:0000256" key="3">
    <source>
        <dbReference type="ARBA" id="ARBA00022729"/>
    </source>
</evidence>
<evidence type="ECO:0000313" key="9">
    <source>
        <dbReference type="EMBL" id="SEA75512.1"/>
    </source>
</evidence>
<evidence type="ECO:0000259" key="7">
    <source>
        <dbReference type="Pfam" id="PF07980"/>
    </source>
</evidence>
<reference evidence="9 10" key="1">
    <citation type="submission" date="2016-10" db="EMBL/GenBank/DDBJ databases">
        <authorList>
            <person name="de Groot N.N."/>
        </authorList>
    </citation>
    <scope>NUCLEOTIDE SEQUENCE [LARGE SCALE GENOMIC DNA]</scope>
    <source>
        <strain evidence="9 10">DSM 25383</strain>
    </source>
</reference>
<dbReference type="Gene3D" id="1.25.40.390">
    <property type="match status" value="1"/>
</dbReference>
<dbReference type="SUPFAM" id="SSF48452">
    <property type="entry name" value="TPR-like"/>
    <property type="match status" value="1"/>
</dbReference>
<evidence type="ECO:0000259" key="8">
    <source>
        <dbReference type="Pfam" id="PF14322"/>
    </source>
</evidence>
<evidence type="ECO:0000313" key="10">
    <source>
        <dbReference type="Proteomes" id="UP000183253"/>
    </source>
</evidence>
<keyword evidence="4" id="KW-0472">Membrane</keyword>
<evidence type="ECO:0000256" key="1">
    <source>
        <dbReference type="ARBA" id="ARBA00004442"/>
    </source>
</evidence>
<dbReference type="AlphaFoldDB" id="A0A1H4DTJ2"/>
<name>A0A1H4DTJ2_9BACT</name>
<feature type="domain" description="SusD-like N-terminal" evidence="8">
    <location>
        <begin position="24"/>
        <end position="218"/>
    </location>
</feature>
<evidence type="ECO:0000256" key="4">
    <source>
        <dbReference type="ARBA" id="ARBA00023136"/>
    </source>
</evidence>
<feature type="signal peptide" evidence="6">
    <location>
        <begin position="1"/>
        <end position="21"/>
    </location>
</feature>
<feature type="chain" id="PRO_5010353992" evidence="6">
    <location>
        <begin position="22"/>
        <end position="556"/>
    </location>
</feature>
<dbReference type="Pfam" id="PF07980">
    <property type="entry name" value="SusD_RagB"/>
    <property type="match status" value="1"/>
</dbReference>